<reference evidence="2" key="1">
    <citation type="journal article" date="2019" name="Int. J. Syst. Evol. Microbiol.">
        <title>The Global Catalogue of Microorganisms (GCM) 10K type strain sequencing project: providing services to taxonomists for standard genome sequencing and annotation.</title>
        <authorList>
            <consortium name="The Broad Institute Genomics Platform"/>
            <consortium name="The Broad Institute Genome Sequencing Center for Infectious Disease"/>
            <person name="Wu L."/>
            <person name="Ma J."/>
        </authorList>
    </citation>
    <scope>NUCLEOTIDE SEQUENCE [LARGE SCALE GENOMIC DNA]</scope>
    <source>
        <strain evidence="2">CGMCC 1.12770</strain>
    </source>
</reference>
<name>A0ABQ1Z3X9_9BACL</name>
<keyword evidence="2" id="KW-1185">Reference proteome</keyword>
<evidence type="ECO:0000313" key="1">
    <source>
        <dbReference type="EMBL" id="GGH49385.1"/>
    </source>
</evidence>
<dbReference type="PANTHER" id="PTHR10000">
    <property type="entry name" value="PHOSPHOSERINE PHOSPHATASE"/>
    <property type="match status" value="1"/>
</dbReference>
<protein>
    <recommendedName>
        <fullName evidence="3">Sucrose phosphatase-like domain-containing protein</fullName>
    </recommendedName>
</protein>
<dbReference type="InterPro" id="IPR023214">
    <property type="entry name" value="HAD_sf"/>
</dbReference>
<dbReference type="SUPFAM" id="SSF56784">
    <property type="entry name" value="HAD-like"/>
    <property type="match status" value="1"/>
</dbReference>
<comment type="caution">
    <text evidence="1">The sequence shown here is derived from an EMBL/GenBank/DDBJ whole genome shotgun (WGS) entry which is preliminary data.</text>
</comment>
<evidence type="ECO:0008006" key="3">
    <source>
        <dbReference type="Google" id="ProtNLM"/>
    </source>
</evidence>
<gene>
    <name evidence="1" type="ORF">GCM10008014_13820</name>
</gene>
<accession>A0ABQ1Z3X9</accession>
<dbReference type="RefSeq" id="WP_229729706.1">
    <property type="nucleotide sequence ID" value="NZ_BMFU01000002.1"/>
</dbReference>
<organism evidence="1 2">
    <name type="scientific">Paenibacillus silvae</name>
    <dbReference type="NCBI Taxonomy" id="1325358"/>
    <lineage>
        <taxon>Bacteria</taxon>
        <taxon>Bacillati</taxon>
        <taxon>Bacillota</taxon>
        <taxon>Bacilli</taxon>
        <taxon>Bacillales</taxon>
        <taxon>Paenibacillaceae</taxon>
        <taxon>Paenibacillus</taxon>
    </lineage>
</organism>
<dbReference type="InterPro" id="IPR036412">
    <property type="entry name" value="HAD-like_sf"/>
</dbReference>
<sequence>MITDDGQLTQISSLLASKEHAVSVICDAMGVLLQHVMVFGDDANDIGLFDRCGWPVAMGNAIDTVPVISVKE</sequence>
<dbReference type="Pfam" id="PF08282">
    <property type="entry name" value="Hydrolase_3"/>
    <property type="match status" value="1"/>
</dbReference>
<dbReference type="Proteomes" id="UP000652153">
    <property type="component" value="Unassembled WGS sequence"/>
</dbReference>
<evidence type="ECO:0000313" key="2">
    <source>
        <dbReference type="Proteomes" id="UP000652153"/>
    </source>
</evidence>
<dbReference type="EMBL" id="BMFU01000002">
    <property type="protein sequence ID" value="GGH49385.1"/>
    <property type="molecule type" value="Genomic_DNA"/>
</dbReference>
<dbReference type="PANTHER" id="PTHR10000:SF8">
    <property type="entry name" value="HAD SUPERFAMILY HYDROLASE-LIKE, TYPE 3"/>
    <property type="match status" value="1"/>
</dbReference>
<proteinExistence type="predicted"/>
<dbReference type="Gene3D" id="3.40.50.1000">
    <property type="entry name" value="HAD superfamily/HAD-like"/>
    <property type="match status" value="1"/>
</dbReference>